<name>A0A080YVL8_PHYNI</name>
<evidence type="ECO:0000313" key="3">
    <source>
        <dbReference type="Proteomes" id="UP000028582"/>
    </source>
</evidence>
<dbReference type="AlphaFoldDB" id="A0A080YVL8"/>
<dbReference type="InterPro" id="IPR018289">
    <property type="entry name" value="MULE_transposase_dom"/>
</dbReference>
<comment type="caution">
    <text evidence="2">The sequence shown here is derived from an EMBL/GenBank/DDBJ whole genome shotgun (WGS) entry which is preliminary data.</text>
</comment>
<dbReference type="EMBL" id="ANJA01005211">
    <property type="protein sequence ID" value="ETO58429.1"/>
    <property type="molecule type" value="Genomic_DNA"/>
</dbReference>
<dbReference type="Proteomes" id="UP000028582">
    <property type="component" value="Unassembled WGS sequence"/>
</dbReference>
<sequence>MTDLDATFKLNTRGFPVIAVGVSNLWRQFHLVCILLVSDLKQTQWEHAIRSMLDMYVTVTDEQVHISYVMMDADTAQRSDFESIAVQCLDVESQPKYMMCFFHVMKNVKKRITYLSESKKRIGFRHIYHIHYARDGVEKKQCTKEAIADWNKDCDLKEFGSYFLEQWLTGRFWQRVETPMGMAKTNSPIENFNGQFKQ</sequence>
<dbReference type="OrthoDB" id="116498at2759"/>
<reference evidence="2 3" key="1">
    <citation type="submission" date="2013-11" db="EMBL/GenBank/DDBJ databases">
        <title>The Genome Sequence of Phytophthora parasitica P1976.</title>
        <authorList>
            <consortium name="The Broad Institute Genomics Platform"/>
            <person name="Russ C."/>
            <person name="Tyler B."/>
            <person name="Panabieres F."/>
            <person name="Shan W."/>
            <person name="Tripathy S."/>
            <person name="Grunwald N."/>
            <person name="Machado M."/>
            <person name="Johnson C.S."/>
            <person name="Walker B."/>
            <person name="Young S."/>
            <person name="Zeng Q."/>
            <person name="Gargeya S."/>
            <person name="Fitzgerald M."/>
            <person name="Haas B."/>
            <person name="Abouelleil A."/>
            <person name="Allen A.W."/>
            <person name="Alvarado L."/>
            <person name="Arachchi H.M."/>
            <person name="Berlin A.M."/>
            <person name="Chapman S.B."/>
            <person name="Gainer-Dewar J."/>
            <person name="Goldberg J."/>
            <person name="Griggs A."/>
            <person name="Gujja S."/>
            <person name="Hansen M."/>
            <person name="Howarth C."/>
            <person name="Imamovic A."/>
            <person name="Ireland A."/>
            <person name="Larimer J."/>
            <person name="McCowan C."/>
            <person name="Murphy C."/>
            <person name="Pearson M."/>
            <person name="Poon T.W."/>
            <person name="Priest M."/>
            <person name="Roberts A."/>
            <person name="Saif S."/>
            <person name="Shea T."/>
            <person name="Sisk P."/>
            <person name="Sykes S."/>
            <person name="Wortman J."/>
            <person name="Nusbaum C."/>
            <person name="Birren B."/>
        </authorList>
    </citation>
    <scope>NUCLEOTIDE SEQUENCE [LARGE SCALE GENOMIC DNA]</scope>
    <source>
        <strain evidence="2 3">P1976</strain>
    </source>
</reference>
<proteinExistence type="predicted"/>
<protein>
    <recommendedName>
        <fullName evidence="1">MULE transposase domain-containing protein</fullName>
    </recommendedName>
</protein>
<organism evidence="2 3">
    <name type="scientific">Phytophthora nicotianae P1976</name>
    <dbReference type="NCBI Taxonomy" id="1317066"/>
    <lineage>
        <taxon>Eukaryota</taxon>
        <taxon>Sar</taxon>
        <taxon>Stramenopiles</taxon>
        <taxon>Oomycota</taxon>
        <taxon>Peronosporomycetes</taxon>
        <taxon>Peronosporales</taxon>
        <taxon>Peronosporaceae</taxon>
        <taxon>Phytophthora</taxon>
    </lineage>
</organism>
<gene>
    <name evidence="2" type="ORF">F444_23194</name>
</gene>
<dbReference type="PANTHER" id="PTHR33977">
    <property type="entry name" value="ZINC ION BINDING PROTEIN"/>
    <property type="match status" value="1"/>
</dbReference>
<accession>A0A080YVL8</accession>
<dbReference type="Pfam" id="PF10551">
    <property type="entry name" value="MULE"/>
    <property type="match status" value="1"/>
</dbReference>
<feature type="domain" description="MULE transposase" evidence="1">
    <location>
        <begin position="3"/>
        <end position="107"/>
    </location>
</feature>
<evidence type="ECO:0000259" key="1">
    <source>
        <dbReference type="Pfam" id="PF10551"/>
    </source>
</evidence>
<evidence type="ECO:0000313" key="2">
    <source>
        <dbReference type="EMBL" id="ETO58429.1"/>
    </source>
</evidence>
<dbReference type="PANTHER" id="PTHR33977:SF1">
    <property type="entry name" value="ZINC ION BINDING PROTEIN"/>
    <property type="match status" value="1"/>
</dbReference>